<protein>
    <submittedName>
        <fullName evidence="2">Uncharacterized protein</fullName>
    </submittedName>
</protein>
<keyword evidence="1" id="KW-0812">Transmembrane</keyword>
<sequence>MKHRKEIIIATIIAIIICFAVVPLGVNYAFRHVAPIDILAARWEASDALNYIATTLAFIGTFILGLIAWKQNTDLQKIETSRFIADNSCEVFLESIQLKGLDRTACNLDSEYMESIVVEEGIQGCAYRSFKIEICLKRKSGYSAQVRVNNMLIFIGNEKTEIPIWTKRYDDTFNKIAITEKHNWFNVVVVLKPETKKKIIDYLNDNCRIMIEMEIELLSVSYVSTKVKCRGDFIKMNSDNLENSFILSGKEPMCFWGGNIAYSEKDVSARIEI</sequence>
<reference evidence="2 3" key="1">
    <citation type="submission" date="2018-08" db="EMBL/GenBank/DDBJ databases">
        <title>A genome reference for cultivated species of the human gut microbiota.</title>
        <authorList>
            <person name="Zou Y."/>
            <person name="Xue W."/>
            <person name="Luo G."/>
        </authorList>
    </citation>
    <scope>NUCLEOTIDE SEQUENCE [LARGE SCALE GENOMIC DNA]</scope>
    <source>
        <strain evidence="2 3">AF19-4AC</strain>
    </source>
</reference>
<feature type="transmembrane region" description="Helical" evidence="1">
    <location>
        <begin position="7"/>
        <end position="28"/>
    </location>
</feature>
<evidence type="ECO:0000313" key="3">
    <source>
        <dbReference type="Proteomes" id="UP000283630"/>
    </source>
</evidence>
<name>A0A412MHW0_9FIRM</name>
<dbReference type="RefSeq" id="WP_118145082.1">
    <property type="nucleotide sequence ID" value="NZ_QRWH01000001.1"/>
</dbReference>
<dbReference type="Proteomes" id="UP000283630">
    <property type="component" value="Unassembled WGS sequence"/>
</dbReference>
<gene>
    <name evidence="2" type="ORF">DWX53_00980</name>
</gene>
<feature type="transmembrane region" description="Helical" evidence="1">
    <location>
        <begin position="48"/>
        <end position="69"/>
    </location>
</feature>
<proteinExistence type="predicted"/>
<evidence type="ECO:0000313" key="2">
    <source>
        <dbReference type="EMBL" id="RGT12160.1"/>
    </source>
</evidence>
<organism evidence="2 3">
    <name type="scientific">Dorea formicigenerans</name>
    <dbReference type="NCBI Taxonomy" id="39486"/>
    <lineage>
        <taxon>Bacteria</taxon>
        <taxon>Bacillati</taxon>
        <taxon>Bacillota</taxon>
        <taxon>Clostridia</taxon>
        <taxon>Lachnospirales</taxon>
        <taxon>Lachnospiraceae</taxon>
        <taxon>Dorea</taxon>
    </lineage>
</organism>
<dbReference type="EMBL" id="QRWH01000001">
    <property type="protein sequence ID" value="RGT12160.1"/>
    <property type="molecule type" value="Genomic_DNA"/>
</dbReference>
<keyword evidence="1" id="KW-0472">Membrane</keyword>
<dbReference type="AlphaFoldDB" id="A0A412MHW0"/>
<keyword evidence="1" id="KW-1133">Transmembrane helix</keyword>
<evidence type="ECO:0000256" key="1">
    <source>
        <dbReference type="SAM" id="Phobius"/>
    </source>
</evidence>
<comment type="caution">
    <text evidence="2">The sequence shown here is derived from an EMBL/GenBank/DDBJ whole genome shotgun (WGS) entry which is preliminary data.</text>
</comment>
<accession>A0A412MHW0</accession>